<dbReference type="Gene3D" id="2.60.40.10">
    <property type="entry name" value="Immunoglobulins"/>
    <property type="match status" value="3"/>
</dbReference>
<keyword evidence="4" id="KW-1185">Reference proteome</keyword>
<dbReference type="InterPro" id="IPR024361">
    <property type="entry name" value="BACON"/>
</dbReference>
<organism evidence="3 4">
    <name type="scientific">Bacteroides faecalis</name>
    <dbReference type="NCBI Taxonomy" id="2447885"/>
    <lineage>
        <taxon>Bacteria</taxon>
        <taxon>Pseudomonadati</taxon>
        <taxon>Bacteroidota</taxon>
        <taxon>Bacteroidia</taxon>
        <taxon>Bacteroidales</taxon>
        <taxon>Bacteroidaceae</taxon>
        <taxon>Bacteroides</taxon>
    </lineage>
</organism>
<feature type="chain" id="PRO_5019269065" description="BACON domain-containing protein" evidence="1">
    <location>
        <begin position="23"/>
        <end position="494"/>
    </location>
</feature>
<protein>
    <recommendedName>
        <fullName evidence="2">BACON domain-containing protein</fullName>
    </recommendedName>
</protein>
<evidence type="ECO:0000259" key="2">
    <source>
        <dbReference type="Pfam" id="PF13004"/>
    </source>
</evidence>
<sequence>MKKLYSNTLMQLIIALCTFSFVACQEYSIDSQPEGPLNIQIDAQDSYTALATSPSNVVFNISSNTPWTIESDAQWCVPTPSMSASSSLVSEIVVTMENNTGKQSRTAKLTIKAEGISNTKVVTITQASKEDLVVIPYDELVATEGEDITFTIASNKPWEIIPSTAFISNIDKKSGTGNEDAFEETITIKVPANAGARREGTITVKTEFMTYTFTITQNGVVIEQEEDPESTTISVGGTSTGGTVKIRANKEWKVEVPKEYQSWLKAEALSDTELKITTTVNNQLSTRVGHIILKTKEVVDGFEGITFDINQSPAFWFNGSSENRVIDEATGDVKIMAVAGNNVIANYAIKKGHLTFELADINLNGESCLHFNLWPNAGNANIKLWLRSNSDCDFRCAGGFGWGQKMFSLTTEELNAIRTIEFFVEDDPDNIGKLRVRLSINGEEIGNLVNQTNIYETDPSNNPGQVINLQFEGGLNYTEGDYYTVKSITYEPAE</sequence>
<dbReference type="Proteomes" id="UP000288079">
    <property type="component" value="Unassembled WGS sequence"/>
</dbReference>
<comment type="caution">
    <text evidence="3">The sequence shown here is derived from an EMBL/GenBank/DDBJ whole genome shotgun (WGS) entry which is preliminary data.</text>
</comment>
<keyword evidence="1" id="KW-0732">Signal</keyword>
<dbReference type="RefSeq" id="WP_125039847.1">
    <property type="nucleotide sequence ID" value="NZ_BHWB01000001.1"/>
</dbReference>
<dbReference type="AlphaFoldDB" id="A0A401LPS8"/>
<evidence type="ECO:0000256" key="1">
    <source>
        <dbReference type="SAM" id="SignalP"/>
    </source>
</evidence>
<dbReference type="Pfam" id="PF13004">
    <property type="entry name" value="BACON"/>
    <property type="match status" value="3"/>
</dbReference>
<gene>
    <name evidence="3" type="ORF">KGMB02408_04590</name>
</gene>
<evidence type="ECO:0000313" key="3">
    <source>
        <dbReference type="EMBL" id="GCB33514.1"/>
    </source>
</evidence>
<dbReference type="CDD" id="cd14948">
    <property type="entry name" value="BACON"/>
    <property type="match status" value="2"/>
</dbReference>
<accession>A0A401LPS8</accession>
<evidence type="ECO:0000313" key="4">
    <source>
        <dbReference type="Proteomes" id="UP000288079"/>
    </source>
</evidence>
<feature type="signal peptide" evidence="1">
    <location>
        <begin position="1"/>
        <end position="22"/>
    </location>
</feature>
<feature type="domain" description="BACON" evidence="2">
    <location>
        <begin position="65"/>
        <end position="127"/>
    </location>
</feature>
<feature type="domain" description="BACON" evidence="2">
    <location>
        <begin position="258"/>
        <end position="298"/>
    </location>
</feature>
<dbReference type="InterPro" id="IPR013783">
    <property type="entry name" value="Ig-like_fold"/>
</dbReference>
<reference evidence="3 4" key="1">
    <citation type="submission" date="2018-10" db="EMBL/GenBank/DDBJ databases">
        <title>Draft Genome Sequence of Bacteroides sp. KCTC 15687.</title>
        <authorList>
            <person name="Yu S.Y."/>
            <person name="Kim J.S."/>
            <person name="Oh B.S."/>
            <person name="Park S.H."/>
            <person name="Kang S.W."/>
            <person name="Park J.E."/>
            <person name="Choi S.H."/>
            <person name="Han K.I."/>
            <person name="Lee K.C."/>
            <person name="Eom M.K."/>
            <person name="Suh M.K."/>
            <person name="Lee D.H."/>
            <person name="Yoon H."/>
            <person name="Kim B."/>
            <person name="Yang S.J."/>
            <person name="Lee J.S."/>
            <person name="Lee J.H."/>
        </authorList>
    </citation>
    <scope>NUCLEOTIDE SEQUENCE [LARGE SCALE GENOMIC DNA]</scope>
    <source>
        <strain evidence="3 4">KCTC 15687</strain>
    </source>
</reference>
<dbReference type="PROSITE" id="PS51257">
    <property type="entry name" value="PROKAR_LIPOPROTEIN"/>
    <property type="match status" value="1"/>
</dbReference>
<name>A0A401LPS8_9BACE</name>
<dbReference type="OrthoDB" id="1037055at2"/>
<proteinExistence type="predicted"/>
<feature type="domain" description="BACON" evidence="2">
    <location>
        <begin position="170"/>
        <end position="218"/>
    </location>
</feature>
<dbReference type="EMBL" id="BHWB01000001">
    <property type="protein sequence ID" value="GCB33514.1"/>
    <property type="molecule type" value="Genomic_DNA"/>
</dbReference>